<feature type="compositionally biased region" description="Basic and acidic residues" evidence="8">
    <location>
        <begin position="1412"/>
        <end position="1421"/>
    </location>
</feature>
<dbReference type="Pfam" id="PF01490">
    <property type="entry name" value="Aa_trans"/>
    <property type="match status" value="2"/>
</dbReference>
<feature type="compositionally biased region" description="Basic and acidic residues" evidence="8">
    <location>
        <begin position="1300"/>
        <end position="1310"/>
    </location>
</feature>
<feature type="transmembrane region" description="Helical" evidence="9">
    <location>
        <begin position="684"/>
        <end position="707"/>
    </location>
</feature>
<evidence type="ECO:0000256" key="2">
    <source>
        <dbReference type="ARBA" id="ARBA00008066"/>
    </source>
</evidence>
<keyword evidence="12" id="KW-1185">Reference proteome</keyword>
<feature type="compositionally biased region" description="Low complexity" evidence="8">
    <location>
        <begin position="1469"/>
        <end position="1479"/>
    </location>
</feature>
<reference evidence="11" key="1">
    <citation type="journal article" date="2021" name="Evol. Appl.">
        <title>The genome of the Pyrenean desman and the effects of bottlenecks and inbreeding on the genomic landscape of an endangered species.</title>
        <authorList>
            <person name="Escoda L."/>
            <person name="Castresana J."/>
        </authorList>
    </citation>
    <scope>NUCLEOTIDE SEQUENCE</scope>
    <source>
        <strain evidence="11">IBE-C5619</strain>
    </source>
</reference>
<feature type="domain" description="Amino acid transporter transmembrane" evidence="10">
    <location>
        <begin position="238"/>
        <end position="320"/>
    </location>
</feature>
<evidence type="ECO:0000256" key="3">
    <source>
        <dbReference type="ARBA" id="ARBA00022448"/>
    </source>
</evidence>
<name>A0A8J5ZPE3_GALPY</name>
<keyword evidence="6 9" id="KW-1133">Transmembrane helix</keyword>
<feature type="compositionally biased region" description="Low complexity" evidence="8">
    <location>
        <begin position="1637"/>
        <end position="1646"/>
    </location>
</feature>
<proteinExistence type="inferred from homology"/>
<feature type="region of interest" description="Disordered" evidence="8">
    <location>
        <begin position="348"/>
        <end position="399"/>
    </location>
</feature>
<evidence type="ECO:0000256" key="1">
    <source>
        <dbReference type="ARBA" id="ARBA00004141"/>
    </source>
</evidence>
<keyword evidence="3" id="KW-0813">Transport</keyword>
<evidence type="ECO:0000313" key="11">
    <source>
        <dbReference type="EMBL" id="KAG8507524.1"/>
    </source>
</evidence>
<dbReference type="PANTHER" id="PTHR22950">
    <property type="entry name" value="AMINO ACID TRANSPORTER"/>
    <property type="match status" value="1"/>
</dbReference>
<dbReference type="OrthoDB" id="513400at2759"/>
<evidence type="ECO:0000256" key="6">
    <source>
        <dbReference type="ARBA" id="ARBA00022989"/>
    </source>
</evidence>
<comment type="caution">
    <text evidence="11">The sequence shown here is derived from an EMBL/GenBank/DDBJ whole genome shotgun (WGS) entry which is preliminary data.</text>
</comment>
<feature type="transmembrane region" description="Helical" evidence="9">
    <location>
        <begin position="240"/>
        <end position="262"/>
    </location>
</feature>
<sequence>MGAPGAGPCDLQPGPLTPQAGPRGSLGWAEGSACSEKSMGPSADGEAAGRPGTSWVEAHSSIRSSPGLPSTGLAWRQPLQGACSLRPNWGCDPLCRPAPSSEACPTDGSVPAPGSGQPGFGMDADQEEGSARQGVRQDIAGQSTCECGQMGRGRGSWVMRPTTAASRVQRPGRFTRTGTALLTWSPGCSTPPGRPCSRCEGARPSPPLPSGPAPPGLRVSLRTRLSLAGCYRARSHDCGIVLGALLLVFCSWMTHQSCMFLVKSASLSKRRTYAGLALHTYGKAGKMLVETSMIGLMLGTCVAFYVVIGDLGSNFFARLFGVQRPSGLGTNGEGGALREPCASSSASEQALCRPGGRPANASSGQRDDARLCPPPRDCARPLAPGPSADASPAVAPTPQRVSAPTACVLRTHAAAGQAPNTGTVCPRERGGTGGARGLPTGRSRRSPACCGRGHPALVRSAVRNVRRASGVTLWARIPRRCPLPGLRRHAGHTSGASGLRPPPGGSPGSLALGGLLPTGGWKGKQETASLRRPSALERPSRPSLRAPQVTGAFRVLLLSAVSLCVVLPLSLQRNMMASIQSFSAMALLFYTVFMFVSESVGLRRQAAFSVGRLLGLSPDPPQIMLSSLKHGLFGGQWLRQVRYFRWEGVFRCIPIFGMSFACQSQVLPTYDSLDEPSVKTMSSIFASSLNVVTAFYVMVGFFGYVSFAEATAGNVLIHFASNLVTEMMRAGFVMSVAVGFPMMILPCRQALNTLLFEQQGLAGMLPLSHGAVSFHWPPVPSPLSPASGGCSSAHLGLVVMALLCPQKDGTFAAGGYMPPLRFKALTLCVVFGTMVGGIMIPNVETILGLTGATMGSLICFICPALIYKKTHKNALSAQTARVRHCLTPSPSSGLCCGFDALVRLSLTRVLGPTGLCLAASSGPCGLLAPPRVPPGTRPALPASGTAWATLRRGARCSVLFPGLTPRPVTGNLTRPGASPGEQPHWPRVPGGPCGTSLPGPLCSPLACSQSPGAPALHRAVGRGHLARLLAEGLPGRSKSAGAVRGPSSVRVPEARGPGLSLAAAGGQVPLLPRALSPQVVLWVGLGILLVSTHTTLLASEDAPMDRAPDAPGGRHGEAEGAVKAEPARLSGTQAQPGAEVPCAPGSAPARSHIQCGARGCTAWAQRPDEGEPGEGGPTPPSHWRCRMRRARGLGDSGGGPAAAPPPWCPGALAPWHPRPAACPGPAAAPWGVAHLEPGRSCPRSRQLPVLPRCLPASGCSAPAARLRQRPGRRGRGPGVGRRRLSAGLLAGQNPAAEAAQDSRDKPKLPREEDEMQPAQIKGPVDAPQRDGPEEKREEAQLDRPGQGVAVPLGEAHRHEPPVPHDKVVVDEGQDQEGPGANKQPSKHMGAQAPGAEGQRAPPLPDSEQGAPGREHPEDPQKVPDVPGHPAVEPEEDSLGPGHRGLQPGPRPALSEEQEVVAGAGGGADRGPQPGQAQGAQEEREPGGCPPLVSRWAAGGRGRSSHISTCMWRVRGWAGMRAQHVAWGAPGQAAGWVRSQAGGSREVAGEGMDDLPGLAPSHALAPVALRSGAAAAAPGTLVTVLDAAGRPPSPGAALLWLPLTAPLCATAPAESPPCRLHWRRGPSTPHAGRVCADGPSARARTAGPAGGKARRRGSSGLELFWRVRLMRAWLAGCVGAPLWAQLAAPRSHHAGFRLAPLRGPGEVWAAPGAVPAGDHVGATAKVCLQPLGPVPAAQRGRPLRRAWRPWWALRGQWVWAAEPGPGALPCGRPPASIRMCLCVSARPCQPPGRRGGAGDSWPPRGAFLPTAGCGFPARVGRSATSRPECGASAEAGDPAAMPPRPVCVWAGAVVPSGWGVSVAGPTVAAAAQPRPLPTRKSLSPLRLPPRRSLEAPCVPGSDGQHRSRSGQLAGPLSPSLGVGSSGDSWGAGATRRGPLRRGRTVGPAG</sequence>
<evidence type="ECO:0000313" key="12">
    <source>
        <dbReference type="Proteomes" id="UP000700334"/>
    </source>
</evidence>
<dbReference type="PANTHER" id="PTHR22950:SF646">
    <property type="entry name" value="SODIUM-COUPLED NEUTRAL AMINO ACID TRANSPORTER 10-RELATED"/>
    <property type="match status" value="1"/>
</dbReference>
<protein>
    <submittedName>
        <fullName evidence="11">Putative sodium-coupled neutral amino acid transporter 10</fullName>
    </submittedName>
</protein>
<evidence type="ECO:0000256" key="9">
    <source>
        <dbReference type="SAM" id="Phobius"/>
    </source>
</evidence>
<evidence type="ECO:0000256" key="7">
    <source>
        <dbReference type="ARBA" id="ARBA00023136"/>
    </source>
</evidence>
<feature type="transmembrane region" description="Helical" evidence="9">
    <location>
        <begin position="846"/>
        <end position="867"/>
    </location>
</feature>
<dbReference type="GO" id="GO:0016020">
    <property type="term" value="C:membrane"/>
    <property type="evidence" value="ECO:0007669"/>
    <property type="project" value="UniProtKB-SubCell"/>
</dbReference>
<comment type="subcellular location">
    <subcellularLocation>
        <location evidence="1">Membrane</location>
        <topology evidence="1">Multi-pass membrane protein</topology>
    </subcellularLocation>
</comment>
<feature type="transmembrane region" description="Helical" evidence="9">
    <location>
        <begin position="824"/>
        <end position="840"/>
    </location>
</feature>
<keyword evidence="7 9" id="KW-0472">Membrane</keyword>
<feature type="region of interest" description="Disordered" evidence="8">
    <location>
        <begin position="484"/>
        <end position="543"/>
    </location>
</feature>
<dbReference type="EMBL" id="JAGFMF010012102">
    <property type="protein sequence ID" value="KAG8507524.1"/>
    <property type="molecule type" value="Genomic_DNA"/>
</dbReference>
<feature type="region of interest" description="Disordered" evidence="8">
    <location>
        <begin position="417"/>
        <end position="453"/>
    </location>
</feature>
<dbReference type="InterPro" id="IPR013057">
    <property type="entry name" value="AA_transpt_TM"/>
</dbReference>
<feature type="region of interest" description="Disordered" evidence="8">
    <location>
        <begin position="1252"/>
        <end position="1491"/>
    </location>
</feature>
<feature type="transmembrane region" description="Helical" evidence="9">
    <location>
        <begin position="551"/>
        <end position="571"/>
    </location>
</feature>
<dbReference type="GO" id="GO:0015179">
    <property type="term" value="F:L-amino acid transmembrane transporter activity"/>
    <property type="evidence" value="ECO:0007669"/>
    <property type="project" value="TreeGrafter"/>
</dbReference>
<feature type="region of interest" description="Disordered" evidence="8">
    <location>
        <begin position="195"/>
        <end position="215"/>
    </location>
</feature>
<feature type="domain" description="Amino acid transporter transmembrane" evidence="10">
    <location>
        <begin position="554"/>
        <end position="882"/>
    </location>
</feature>
<organism evidence="11 12">
    <name type="scientific">Galemys pyrenaicus</name>
    <name type="common">Iberian desman</name>
    <name type="synonym">Pyrenean desman</name>
    <dbReference type="NCBI Taxonomy" id="202257"/>
    <lineage>
        <taxon>Eukaryota</taxon>
        <taxon>Metazoa</taxon>
        <taxon>Chordata</taxon>
        <taxon>Craniata</taxon>
        <taxon>Vertebrata</taxon>
        <taxon>Euteleostomi</taxon>
        <taxon>Mammalia</taxon>
        <taxon>Eutheria</taxon>
        <taxon>Laurasiatheria</taxon>
        <taxon>Eulipotyphla</taxon>
        <taxon>Talpidae</taxon>
        <taxon>Galemys</taxon>
    </lineage>
</organism>
<accession>A0A8J5ZPE3</accession>
<feature type="transmembrane region" description="Helical" evidence="9">
    <location>
        <begin position="577"/>
        <end position="596"/>
    </location>
</feature>
<dbReference type="Proteomes" id="UP000700334">
    <property type="component" value="Unassembled WGS sequence"/>
</dbReference>
<feature type="compositionally biased region" description="Basic and acidic residues" evidence="8">
    <location>
        <begin position="1354"/>
        <end position="1369"/>
    </location>
</feature>
<feature type="compositionally biased region" description="Basic and acidic residues" evidence="8">
    <location>
        <begin position="1103"/>
        <end position="1126"/>
    </location>
</feature>
<evidence type="ECO:0000256" key="5">
    <source>
        <dbReference type="ARBA" id="ARBA00022970"/>
    </source>
</evidence>
<evidence type="ECO:0000256" key="4">
    <source>
        <dbReference type="ARBA" id="ARBA00022692"/>
    </source>
</evidence>
<keyword evidence="5" id="KW-0029">Amino-acid transport</keyword>
<feature type="compositionally biased region" description="Low complexity" evidence="8">
    <location>
        <begin position="1913"/>
        <end position="1925"/>
    </location>
</feature>
<gene>
    <name evidence="11" type="ORF">J0S82_013226</name>
</gene>
<feature type="region of interest" description="Disordered" evidence="8">
    <location>
        <begin position="1100"/>
        <end position="1148"/>
    </location>
</feature>
<feature type="transmembrane region" description="Helical" evidence="9">
    <location>
        <begin position="727"/>
        <end position="747"/>
    </location>
</feature>
<comment type="similarity">
    <text evidence="2">Belongs to the amino acid/polyamine transporter 2 family.</text>
</comment>
<feature type="compositionally biased region" description="Basic residues" evidence="8">
    <location>
        <begin position="1266"/>
        <end position="1284"/>
    </location>
</feature>
<evidence type="ECO:0000259" key="10">
    <source>
        <dbReference type="Pfam" id="PF01490"/>
    </source>
</evidence>
<keyword evidence="4 9" id="KW-0812">Transmembrane</keyword>
<feature type="region of interest" description="Disordered" evidence="8">
    <location>
        <begin position="1628"/>
        <end position="1655"/>
    </location>
</feature>
<feature type="compositionally biased region" description="Basic and acidic residues" evidence="8">
    <location>
        <begin position="1327"/>
        <end position="1341"/>
    </location>
</feature>
<feature type="region of interest" description="Disordered" evidence="8">
    <location>
        <begin position="1"/>
        <end position="73"/>
    </location>
</feature>
<feature type="region of interest" description="Disordered" evidence="8">
    <location>
        <begin position="1873"/>
        <end position="1948"/>
    </location>
</feature>
<evidence type="ECO:0000256" key="8">
    <source>
        <dbReference type="SAM" id="MobiDB-lite"/>
    </source>
</evidence>
<feature type="compositionally biased region" description="Pro residues" evidence="8">
    <location>
        <begin position="204"/>
        <end position="215"/>
    </location>
</feature>